<dbReference type="GO" id="GO:0005634">
    <property type="term" value="C:nucleus"/>
    <property type="evidence" value="ECO:0007669"/>
    <property type="project" value="TreeGrafter"/>
</dbReference>
<evidence type="ECO:0000259" key="5">
    <source>
        <dbReference type="PROSITE" id="PS50888"/>
    </source>
</evidence>
<feature type="coiled-coil region" evidence="3">
    <location>
        <begin position="229"/>
        <end position="256"/>
    </location>
</feature>
<dbReference type="GO" id="GO:0003677">
    <property type="term" value="F:DNA binding"/>
    <property type="evidence" value="ECO:0007669"/>
    <property type="project" value="UniProtKB-KW"/>
</dbReference>
<protein>
    <submittedName>
        <fullName evidence="6">DEKNAAC102729</fullName>
    </submittedName>
</protein>
<proteinExistence type="predicted"/>
<feature type="compositionally biased region" description="Basic and acidic residues" evidence="4">
    <location>
        <begin position="20"/>
        <end position="36"/>
    </location>
</feature>
<dbReference type="SUPFAM" id="SSF47459">
    <property type="entry name" value="HLH, helix-loop-helix DNA-binding domain"/>
    <property type="match status" value="1"/>
</dbReference>
<dbReference type="GO" id="GO:0046983">
    <property type="term" value="F:protein dimerization activity"/>
    <property type="evidence" value="ECO:0007669"/>
    <property type="project" value="InterPro"/>
</dbReference>
<feature type="domain" description="BHLH" evidence="5">
    <location>
        <begin position="159"/>
        <end position="207"/>
    </location>
</feature>
<dbReference type="AlphaFoldDB" id="A0A448YKD5"/>
<dbReference type="InterPro" id="IPR036638">
    <property type="entry name" value="HLH_DNA-bd_sf"/>
</dbReference>
<evidence type="ECO:0000256" key="2">
    <source>
        <dbReference type="ARBA" id="ARBA00023242"/>
    </source>
</evidence>
<name>A0A448YKD5_BRENA</name>
<feature type="region of interest" description="Disordered" evidence="4">
    <location>
        <begin position="1"/>
        <end position="88"/>
    </location>
</feature>
<accession>A0A448YKD5</accession>
<dbReference type="InterPro" id="IPR047206">
    <property type="entry name" value="bHLHzip_scCBP1-like"/>
</dbReference>
<dbReference type="PANTHER" id="PTHR47787">
    <property type="entry name" value="CENTROMERE-BINDING PROTEIN 1"/>
    <property type="match status" value="1"/>
</dbReference>
<dbReference type="Gene3D" id="4.10.280.10">
    <property type="entry name" value="Helix-loop-helix DNA-binding domain"/>
    <property type="match status" value="1"/>
</dbReference>
<evidence type="ECO:0000313" key="6">
    <source>
        <dbReference type="EMBL" id="VEU21399.1"/>
    </source>
</evidence>
<reference evidence="6 7" key="1">
    <citation type="submission" date="2018-12" db="EMBL/GenBank/DDBJ databases">
        <authorList>
            <person name="Tiukova I."/>
            <person name="Dainat J."/>
        </authorList>
    </citation>
    <scope>NUCLEOTIDE SEQUENCE [LARGE SCALE GENOMIC DNA]</scope>
</reference>
<dbReference type="InParanoid" id="A0A448YKD5"/>
<gene>
    <name evidence="6" type="ORF">BRENAR_LOCUS2132</name>
</gene>
<dbReference type="OrthoDB" id="71302at2759"/>
<feature type="compositionally biased region" description="Polar residues" evidence="4">
    <location>
        <begin position="58"/>
        <end position="83"/>
    </location>
</feature>
<keyword evidence="2" id="KW-0539">Nucleus</keyword>
<dbReference type="STRING" id="13370.A0A448YKD5"/>
<keyword evidence="7" id="KW-1185">Reference proteome</keyword>
<dbReference type="PROSITE" id="PS50888">
    <property type="entry name" value="BHLH"/>
    <property type="match status" value="1"/>
</dbReference>
<evidence type="ECO:0000256" key="4">
    <source>
        <dbReference type="SAM" id="MobiDB-lite"/>
    </source>
</evidence>
<sequence>MSANRSEGVESSEPALKKLKLAEDREIETRDNDNHASSEGQSAVNGEAPHRPSDDSSVEISKPSTTDLTGTSVNASSGENVEASSAMKDYEVKQTARAAVETSTKPKDELLSANQVTATSKLAGLPIHSQNLTLTVPQATQLPPETGKPVHGSEEWHKLRKMNHKEVERRRRESINHAILELQDLLPTHSSNKSQIIKRAAEYIRRLKENENANIEKWTLEKLITDQAVNELANSNEKLKTELEKAYREIEHWKKVFFENQKEINRSKQVSNEPVRDDAESA</sequence>
<evidence type="ECO:0000313" key="7">
    <source>
        <dbReference type="Proteomes" id="UP000290900"/>
    </source>
</evidence>
<dbReference type="Pfam" id="PF00010">
    <property type="entry name" value="HLH"/>
    <property type="match status" value="1"/>
</dbReference>
<organism evidence="6 7">
    <name type="scientific">Brettanomyces naardenensis</name>
    <name type="common">Yeast</name>
    <dbReference type="NCBI Taxonomy" id="13370"/>
    <lineage>
        <taxon>Eukaryota</taxon>
        <taxon>Fungi</taxon>
        <taxon>Dikarya</taxon>
        <taxon>Ascomycota</taxon>
        <taxon>Saccharomycotina</taxon>
        <taxon>Pichiomycetes</taxon>
        <taxon>Pichiales</taxon>
        <taxon>Pichiaceae</taxon>
        <taxon>Brettanomyces</taxon>
    </lineage>
</organism>
<dbReference type="Proteomes" id="UP000290900">
    <property type="component" value="Unassembled WGS sequence"/>
</dbReference>
<dbReference type="PANTHER" id="PTHR47787:SF1">
    <property type="entry name" value="CENTROMERE-BINDING PROTEIN 1"/>
    <property type="match status" value="1"/>
</dbReference>
<evidence type="ECO:0000256" key="1">
    <source>
        <dbReference type="ARBA" id="ARBA00023125"/>
    </source>
</evidence>
<dbReference type="GO" id="GO:0003700">
    <property type="term" value="F:DNA-binding transcription factor activity"/>
    <property type="evidence" value="ECO:0007669"/>
    <property type="project" value="InterPro"/>
</dbReference>
<keyword evidence="1" id="KW-0238">DNA-binding</keyword>
<keyword evidence="3" id="KW-0175">Coiled coil</keyword>
<dbReference type="InterPro" id="IPR011598">
    <property type="entry name" value="bHLH_dom"/>
</dbReference>
<dbReference type="CDD" id="cd11398">
    <property type="entry name" value="bHLHzip_scCBP1"/>
    <property type="match status" value="1"/>
</dbReference>
<dbReference type="SMART" id="SM00353">
    <property type="entry name" value="HLH"/>
    <property type="match status" value="1"/>
</dbReference>
<dbReference type="EMBL" id="CAACVR010000012">
    <property type="protein sequence ID" value="VEU21399.1"/>
    <property type="molecule type" value="Genomic_DNA"/>
</dbReference>
<evidence type="ECO:0000256" key="3">
    <source>
        <dbReference type="SAM" id="Coils"/>
    </source>
</evidence>